<reference evidence="4" key="1">
    <citation type="submission" date="2020-05" db="EMBL/GenBank/DDBJ databases">
        <title>WGS assembly of Panicum virgatum.</title>
        <authorList>
            <person name="Lovell J.T."/>
            <person name="Jenkins J."/>
            <person name="Shu S."/>
            <person name="Juenger T.E."/>
            <person name="Schmutz J."/>
        </authorList>
    </citation>
    <scope>NUCLEOTIDE SEQUENCE</scope>
    <source>
        <strain evidence="4">AP13</strain>
    </source>
</reference>
<dbReference type="Gene3D" id="3.40.50.300">
    <property type="entry name" value="P-loop containing nucleotide triphosphate hydrolases"/>
    <property type="match status" value="1"/>
</dbReference>
<dbReference type="InterPro" id="IPR044974">
    <property type="entry name" value="Disease_R_plants"/>
</dbReference>
<evidence type="ECO:0000259" key="2">
    <source>
        <dbReference type="Pfam" id="PF23559"/>
    </source>
</evidence>
<dbReference type="AlphaFoldDB" id="A0A8T0P9Z4"/>
<feature type="domain" description="Disease resistance protein winged helix" evidence="2">
    <location>
        <begin position="389"/>
        <end position="452"/>
    </location>
</feature>
<evidence type="ECO:0000313" key="4">
    <source>
        <dbReference type="EMBL" id="KAG2559057.1"/>
    </source>
</evidence>
<feature type="domain" description="Disease resistance R13L4/SHOC-2-like LRR" evidence="3">
    <location>
        <begin position="675"/>
        <end position="804"/>
    </location>
</feature>
<dbReference type="EMBL" id="CM029052">
    <property type="protein sequence ID" value="KAG2559057.1"/>
    <property type="molecule type" value="Genomic_DNA"/>
</dbReference>
<name>A0A8T0P9Z4_PANVG</name>
<evidence type="ECO:0000256" key="1">
    <source>
        <dbReference type="ARBA" id="ARBA00022737"/>
    </source>
</evidence>
<dbReference type="Proteomes" id="UP000823388">
    <property type="component" value="Chromosome 8N"/>
</dbReference>
<dbReference type="PANTHER" id="PTHR23155:SF1062">
    <property type="entry name" value="OS11G0579400 PROTEIN"/>
    <property type="match status" value="1"/>
</dbReference>
<proteinExistence type="predicted"/>
<dbReference type="InterPro" id="IPR058922">
    <property type="entry name" value="WHD_DRP"/>
</dbReference>
<dbReference type="PANTHER" id="PTHR23155">
    <property type="entry name" value="DISEASE RESISTANCE PROTEIN RP"/>
    <property type="match status" value="1"/>
</dbReference>
<dbReference type="SUPFAM" id="SSF52540">
    <property type="entry name" value="P-loop containing nucleoside triphosphate hydrolases"/>
    <property type="match status" value="1"/>
</dbReference>
<dbReference type="GO" id="GO:0098542">
    <property type="term" value="P:defense response to other organism"/>
    <property type="evidence" value="ECO:0007669"/>
    <property type="project" value="TreeGrafter"/>
</dbReference>
<dbReference type="Pfam" id="PF23598">
    <property type="entry name" value="LRR_14"/>
    <property type="match status" value="2"/>
</dbReference>
<dbReference type="InterPro" id="IPR055414">
    <property type="entry name" value="LRR_R13L4/SHOC2-like"/>
</dbReference>
<gene>
    <name evidence="4" type="ORF">PVAP13_8NG324000</name>
</gene>
<sequence length="828" mass="92971">MECMNSLILQLTDAQHRDHLVRAWMKQVLGLTRDCEGNVELYVHYLKVRARDVGDRRQRYGVTVPPALAAAGADPYDGDVDPSGDDEKDLQRRAAVIFGGAEPPAEDSEVVRKGVDTLIKWLSKEAAPATAAARDHGETQKVRVFSILGAFRLFERNLANSVAAEVYKHQSLPTIFGCKALIDLRDAFYNKKTDVLGAALARILEEITGVRPGEDDVELLGSNLQGHLKDKRFLISITHVSEEHLWKPLLDALLHAADGCHPGSAIVLTTGHDEVARSSSPYKIINTRSLLDFYLHKVLKLTGDWWYKPIAEDLRHLIISNLVLPDSSAFARKMFLHLLYVNPTMTEEELTRFQNSILKCQRLNKSFDQRIVMFCYNELPSKYRSCLFLARRWIAEGIITATTRSDELAKSTVDEAEHYWDELFTRGFISPAEISAAGNIKSFTLHDEVHKVIAKIARDVNIVESNLPADWVHHLSIHNRIGFQKSHSAGTSKDFAASLPSLAASPQWKFLKVLDLEGCKGMEKHHLKSICKILLLKYLSLRNTDVTELPKQIKELQCLETLDIRQTKVRMLARKAIVLPLLKHFLAGHNISGSNDARLSDESFPAAVEMPLGVQKMENMEILSHVQVSNRDSELASISQLLKLRKLGVALDCKRVKLSDLFEEDALPSIPQFIERLNICSVTSGLLCSIIKEQHQLSKITLSETYLKDDDLRILGNLGGLRGLRLQHKSYAGSELTFKKCEFQSLTYLLVEGEDITNIGFAIGAAPKLEWLVWSFATMEALSGIDWLPKLKKVELNGDCDPDPIKEALEGHPNAILEHKPRHQRQAE</sequence>
<organism evidence="4 5">
    <name type="scientific">Panicum virgatum</name>
    <name type="common">Blackwell switchgrass</name>
    <dbReference type="NCBI Taxonomy" id="38727"/>
    <lineage>
        <taxon>Eukaryota</taxon>
        <taxon>Viridiplantae</taxon>
        <taxon>Streptophyta</taxon>
        <taxon>Embryophyta</taxon>
        <taxon>Tracheophyta</taxon>
        <taxon>Spermatophyta</taxon>
        <taxon>Magnoliopsida</taxon>
        <taxon>Liliopsida</taxon>
        <taxon>Poales</taxon>
        <taxon>Poaceae</taxon>
        <taxon>PACMAD clade</taxon>
        <taxon>Panicoideae</taxon>
        <taxon>Panicodae</taxon>
        <taxon>Paniceae</taxon>
        <taxon>Panicinae</taxon>
        <taxon>Panicum</taxon>
        <taxon>Panicum sect. Hiantes</taxon>
    </lineage>
</organism>
<dbReference type="SUPFAM" id="SSF52058">
    <property type="entry name" value="L domain-like"/>
    <property type="match status" value="1"/>
</dbReference>
<comment type="caution">
    <text evidence="4">The sequence shown here is derived from an EMBL/GenBank/DDBJ whole genome shotgun (WGS) entry which is preliminary data.</text>
</comment>
<keyword evidence="5" id="KW-1185">Reference proteome</keyword>
<dbReference type="InterPro" id="IPR032675">
    <property type="entry name" value="LRR_dom_sf"/>
</dbReference>
<feature type="domain" description="Disease resistance R13L4/SHOC-2-like LRR" evidence="3">
    <location>
        <begin position="503"/>
        <end position="658"/>
    </location>
</feature>
<dbReference type="Pfam" id="PF23559">
    <property type="entry name" value="WHD_DRP"/>
    <property type="match status" value="1"/>
</dbReference>
<accession>A0A8T0P9Z4</accession>
<protein>
    <recommendedName>
        <fullName evidence="6">Rx N-terminal domain-containing protein</fullName>
    </recommendedName>
</protein>
<keyword evidence="1" id="KW-0677">Repeat</keyword>
<dbReference type="InterPro" id="IPR027417">
    <property type="entry name" value="P-loop_NTPase"/>
</dbReference>
<evidence type="ECO:0000259" key="3">
    <source>
        <dbReference type="Pfam" id="PF23598"/>
    </source>
</evidence>
<evidence type="ECO:0000313" key="5">
    <source>
        <dbReference type="Proteomes" id="UP000823388"/>
    </source>
</evidence>
<evidence type="ECO:0008006" key="6">
    <source>
        <dbReference type="Google" id="ProtNLM"/>
    </source>
</evidence>
<dbReference type="Gene3D" id="3.80.10.10">
    <property type="entry name" value="Ribonuclease Inhibitor"/>
    <property type="match status" value="1"/>
</dbReference>